<dbReference type="GO" id="GO:0030955">
    <property type="term" value="F:potassium ion binding"/>
    <property type="evidence" value="ECO:0007669"/>
    <property type="project" value="InterPro"/>
</dbReference>
<dbReference type="Gene3D" id="3.20.20.60">
    <property type="entry name" value="Phosphoenolpyruvate-binding domains"/>
    <property type="match status" value="1"/>
</dbReference>
<sequence>MVTPLRATRKENGSTSGGQIKNPTVSNTGTRMKEGVKELGCGLNPMIAKNGKSNHHPNSVGRELVQGDATKSYILMTVSGCDAVLLGFETLHGLYPVETISSVGGICAEAEKVFNSVQYFKSSVEFVSEPMSHLESIASSSAR</sequence>
<dbReference type="InterPro" id="IPR040442">
    <property type="entry name" value="Pyrv_kinase-like_dom_sf"/>
</dbReference>
<reference evidence="3" key="1">
    <citation type="submission" date="2019-10" db="EMBL/GenBank/DDBJ databases">
        <authorList>
            <person name="Zhang R."/>
            <person name="Pan Y."/>
            <person name="Wang J."/>
            <person name="Ma R."/>
            <person name="Yu S."/>
        </authorList>
    </citation>
    <scope>NUCLEOTIDE SEQUENCE</scope>
    <source>
        <strain evidence="3">LA-IB0</strain>
        <tissue evidence="3">Leaf</tissue>
    </source>
</reference>
<keyword evidence="4" id="KW-1185">Reference proteome</keyword>
<dbReference type="AlphaFoldDB" id="A0AAV6Y604"/>
<dbReference type="GO" id="GO:0004743">
    <property type="term" value="F:pyruvate kinase activity"/>
    <property type="evidence" value="ECO:0007669"/>
    <property type="project" value="UniProtKB-EC"/>
</dbReference>
<dbReference type="Proteomes" id="UP000826271">
    <property type="component" value="Unassembled WGS sequence"/>
</dbReference>
<comment type="caution">
    <text evidence="3">The sequence shown here is derived from an EMBL/GenBank/DDBJ whole genome shotgun (WGS) entry which is preliminary data.</text>
</comment>
<dbReference type="EMBL" id="WHWC01000003">
    <property type="protein sequence ID" value="KAG8386875.1"/>
    <property type="molecule type" value="Genomic_DNA"/>
</dbReference>
<evidence type="ECO:0000313" key="3">
    <source>
        <dbReference type="EMBL" id="KAG8386875.1"/>
    </source>
</evidence>
<accession>A0AAV6Y604</accession>
<dbReference type="InterPro" id="IPR001697">
    <property type="entry name" value="Pyr_Knase"/>
</dbReference>
<dbReference type="PANTHER" id="PTHR11817">
    <property type="entry name" value="PYRUVATE KINASE"/>
    <property type="match status" value="1"/>
</dbReference>
<name>A0AAV6Y604_9LAMI</name>
<evidence type="ECO:0000256" key="1">
    <source>
        <dbReference type="ARBA" id="ARBA00048152"/>
    </source>
</evidence>
<dbReference type="InterPro" id="IPR015813">
    <property type="entry name" value="Pyrv/PenolPyrv_kinase-like_dom"/>
</dbReference>
<evidence type="ECO:0000313" key="4">
    <source>
        <dbReference type="Proteomes" id="UP000826271"/>
    </source>
</evidence>
<evidence type="ECO:0008006" key="5">
    <source>
        <dbReference type="Google" id="ProtNLM"/>
    </source>
</evidence>
<dbReference type="GO" id="GO:0000287">
    <property type="term" value="F:magnesium ion binding"/>
    <property type="evidence" value="ECO:0007669"/>
    <property type="project" value="InterPro"/>
</dbReference>
<evidence type="ECO:0000256" key="2">
    <source>
        <dbReference type="SAM" id="MobiDB-lite"/>
    </source>
</evidence>
<dbReference type="InterPro" id="IPR036918">
    <property type="entry name" value="Pyrv_Knase_C_sf"/>
</dbReference>
<gene>
    <name evidence="3" type="ORF">BUALT_Bualt03G0194400</name>
</gene>
<comment type="catalytic activity">
    <reaction evidence="1">
        <text>pyruvate + ATP = phosphoenolpyruvate + ADP + H(+)</text>
        <dbReference type="Rhea" id="RHEA:18157"/>
        <dbReference type="ChEBI" id="CHEBI:15361"/>
        <dbReference type="ChEBI" id="CHEBI:15378"/>
        <dbReference type="ChEBI" id="CHEBI:30616"/>
        <dbReference type="ChEBI" id="CHEBI:58702"/>
        <dbReference type="ChEBI" id="CHEBI:456216"/>
        <dbReference type="EC" id="2.7.1.40"/>
    </reaction>
</comment>
<organism evidence="3 4">
    <name type="scientific">Buddleja alternifolia</name>
    <dbReference type="NCBI Taxonomy" id="168488"/>
    <lineage>
        <taxon>Eukaryota</taxon>
        <taxon>Viridiplantae</taxon>
        <taxon>Streptophyta</taxon>
        <taxon>Embryophyta</taxon>
        <taxon>Tracheophyta</taxon>
        <taxon>Spermatophyta</taxon>
        <taxon>Magnoliopsida</taxon>
        <taxon>eudicotyledons</taxon>
        <taxon>Gunneridae</taxon>
        <taxon>Pentapetalae</taxon>
        <taxon>asterids</taxon>
        <taxon>lamiids</taxon>
        <taxon>Lamiales</taxon>
        <taxon>Scrophulariaceae</taxon>
        <taxon>Buddlejeae</taxon>
        <taxon>Buddleja</taxon>
    </lineage>
</organism>
<dbReference type="Gene3D" id="3.40.1380.20">
    <property type="entry name" value="Pyruvate kinase, C-terminal domain"/>
    <property type="match status" value="1"/>
</dbReference>
<proteinExistence type="predicted"/>
<protein>
    <recommendedName>
        <fullName evidence="5">Pyruvate kinase</fullName>
    </recommendedName>
</protein>
<feature type="compositionally biased region" description="Polar residues" evidence="2">
    <location>
        <begin position="13"/>
        <end position="29"/>
    </location>
</feature>
<feature type="region of interest" description="Disordered" evidence="2">
    <location>
        <begin position="1"/>
        <end position="29"/>
    </location>
</feature>
<dbReference type="SUPFAM" id="SSF51621">
    <property type="entry name" value="Phosphoenolpyruvate/pyruvate domain"/>
    <property type="match status" value="1"/>
</dbReference>